<gene>
    <name evidence="1" type="ORF">B7C62_07965</name>
</gene>
<keyword evidence="2" id="KW-1185">Reference proteome</keyword>
<accession>A0ABC8BQA4</accession>
<dbReference type="KEGG" id="kab:B7C62_07965"/>
<reference evidence="1 2" key="1">
    <citation type="submission" date="2017-04" db="EMBL/GenBank/DDBJ databases">
        <title>The complete genome sequence of Streptomyces albolongus YIM 101047, the producer of novel bafilomycins and novel odoriferous sesquiterpenoids.</title>
        <authorList>
            <person name="Yin M."/>
            <person name="Jiang Y."/>
        </authorList>
    </citation>
    <scope>NUCLEOTIDE SEQUENCE [LARGE SCALE GENOMIC DNA]</scope>
    <source>
        <strain evidence="1 2">YIM 101047</strain>
    </source>
</reference>
<protein>
    <submittedName>
        <fullName evidence="1">Uncharacterized protein</fullName>
    </submittedName>
</protein>
<sequence length="129" mass="13806">MKSVEKIEGNADLPAWVTSRTFPGLTYVSYSEYHDASADELGDALTELGPDADAADAVEYWEEKGISSAKEAQFEAHVTEGDLAVLCKFALGRLPERSVVLIRNFDSDAEASANTTMSAGDAPGGCEER</sequence>
<evidence type="ECO:0000313" key="2">
    <source>
        <dbReference type="Proteomes" id="UP000192251"/>
    </source>
</evidence>
<dbReference type="Proteomes" id="UP000192251">
    <property type="component" value="Chromosome"/>
</dbReference>
<dbReference type="EMBL" id="CP020563">
    <property type="protein sequence ID" value="ARF72216.1"/>
    <property type="molecule type" value="Genomic_DNA"/>
</dbReference>
<dbReference type="AlphaFoldDB" id="A0ABC8BQA4"/>
<name>A0ABC8BQA4_9ACTN</name>
<proteinExistence type="predicted"/>
<evidence type="ECO:0000313" key="1">
    <source>
        <dbReference type="EMBL" id="ARF72216.1"/>
    </source>
</evidence>
<organism evidence="1 2">
    <name type="scientific">Kitasatospora albolonga</name>
    <dbReference type="NCBI Taxonomy" id="68173"/>
    <lineage>
        <taxon>Bacteria</taxon>
        <taxon>Bacillati</taxon>
        <taxon>Actinomycetota</taxon>
        <taxon>Actinomycetes</taxon>
        <taxon>Kitasatosporales</taxon>
        <taxon>Streptomycetaceae</taxon>
        <taxon>Kitasatospora</taxon>
    </lineage>
</organism>